<reference evidence="2 3" key="1">
    <citation type="submission" date="2022-11" db="EMBL/GenBank/DDBJ databases">
        <title>Whole genome sequence of Eschrichtius robustus ER-17-0199.</title>
        <authorList>
            <person name="Bruniche-Olsen A."/>
            <person name="Black A.N."/>
            <person name="Fields C.J."/>
            <person name="Walden K."/>
            <person name="Dewoody J.A."/>
        </authorList>
    </citation>
    <scope>NUCLEOTIDE SEQUENCE [LARGE SCALE GENOMIC DNA]</scope>
    <source>
        <strain evidence="2">ER-17-0199</strain>
        <tissue evidence="2">Blubber</tissue>
    </source>
</reference>
<dbReference type="PANTHER" id="PTHR45913:SF19">
    <property type="entry name" value="LOW QUALITY PROTEIN: ZINC FINGER BED DOMAIN-CONTAINING PROTEIN 5-LIKE"/>
    <property type="match status" value="1"/>
</dbReference>
<evidence type="ECO:0000313" key="2">
    <source>
        <dbReference type="EMBL" id="KAJ8794911.1"/>
    </source>
</evidence>
<keyword evidence="3" id="KW-1185">Reference proteome</keyword>
<dbReference type="PANTHER" id="PTHR45913">
    <property type="entry name" value="EPM2A-INTERACTING PROTEIN 1"/>
    <property type="match status" value="1"/>
</dbReference>
<organism evidence="2 3">
    <name type="scientific">Eschrichtius robustus</name>
    <name type="common">California gray whale</name>
    <name type="synonym">Eschrichtius gibbosus</name>
    <dbReference type="NCBI Taxonomy" id="9764"/>
    <lineage>
        <taxon>Eukaryota</taxon>
        <taxon>Metazoa</taxon>
        <taxon>Chordata</taxon>
        <taxon>Craniata</taxon>
        <taxon>Vertebrata</taxon>
        <taxon>Euteleostomi</taxon>
        <taxon>Mammalia</taxon>
        <taxon>Eutheria</taxon>
        <taxon>Laurasiatheria</taxon>
        <taxon>Artiodactyla</taxon>
        <taxon>Whippomorpha</taxon>
        <taxon>Cetacea</taxon>
        <taxon>Mysticeti</taxon>
        <taxon>Eschrichtiidae</taxon>
        <taxon>Eschrichtius</taxon>
    </lineage>
</organism>
<accession>A0AB34HTB3</accession>
<name>A0AB34HTB3_ESCRO</name>
<evidence type="ECO:0008006" key="4">
    <source>
        <dbReference type="Google" id="ProtNLM"/>
    </source>
</evidence>
<protein>
    <recommendedName>
        <fullName evidence="4">Zinc finger BED domain-containing protein 5</fullName>
    </recommendedName>
</protein>
<evidence type="ECO:0000313" key="3">
    <source>
        <dbReference type="Proteomes" id="UP001159641"/>
    </source>
</evidence>
<sequence length="179" mass="20204">MSKKQMSLESFFEKGERPNDEAAEDSKTVNKKKTAFKRKYEESYLNYGFIATGDSHSPSPLCIICGDRLSNEAMKPSKLLCHMETKHPALKDKALEFFNRKKHEHEEQKQLLKATTSSNMSTLRASFLEANRVAKAKKPFTIGEELILPAAKDICHELLGEAAIQKVARVPLSAYTITR</sequence>
<gene>
    <name evidence="2" type="ORF">J1605_018765</name>
</gene>
<comment type="caution">
    <text evidence="2">The sequence shown here is derived from an EMBL/GenBank/DDBJ whole genome shotgun (WGS) entry which is preliminary data.</text>
</comment>
<dbReference type="Proteomes" id="UP001159641">
    <property type="component" value="Unassembled WGS sequence"/>
</dbReference>
<feature type="region of interest" description="Disordered" evidence="1">
    <location>
        <begin position="1"/>
        <end position="32"/>
    </location>
</feature>
<feature type="compositionally biased region" description="Basic and acidic residues" evidence="1">
    <location>
        <begin position="11"/>
        <end position="28"/>
    </location>
</feature>
<evidence type="ECO:0000256" key="1">
    <source>
        <dbReference type="SAM" id="MobiDB-lite"/>
    </source>
</evidence>
<proteinExistence type="predicted"/>
<dbReference type="EMBL" id="JAIQCJ010000660">
    <property type="protein sequence ID" value="KAJ8794911.1"/>
    <property type="molecule type" value="Genomic_DNA"/>
</dbReference>
<dbReference type="AlphaFoldDB" id="A0AB34HTB3"/>